<dbReference type="Proteomes" id="UP001365128">
    <property type="component" value="Unassembled WGS sequence"/>
</dbReference>
<keyword evidence="2" id="KW-1185">Reference proteome</keyword>
<name>A0ABR1LC18_9PEZI</name>
<evidence type="ECO:0000313" key="1">
    <source>
        <dbReference type="EMBL" id="KAK7532783.1"/>
    </source>
</evidence>
<evidence type="ECO:0008006" key="3">
    <source>
        <dbReference type="Google" id="ProtNLM"/>
    </source>
</evidence>
<dbReference type="EMBL" id="JBBPDW010000048">
    <property type="protein sequence ID" value="KAK7532783.1"/>
    <property type="molecule type" value="Genomic_DNA"/>
</dbReference>
<protein>
    <recommendedName>
        <fullName evidence="3">Secreted protein</fullName>
    </recommendedName>
</protein>
<organism evidence="1 2">
    <name type="scientific">Phyllosticta citricarpa</name>
    <dbReference type="NCBI Taxonomy" id="55181"/>
    <lineage>
        <taxon>Eukaryota</taxon>
        <taxon>Fungi</taxon>
        <taxon>Dikarya</taxon>
        <taxon>Ascomycota</taxon>
        <taxon>Pezizomycotina</taxon>
        <taxon>Dothideomycetes</taxon>
        <taxon>Dothideomycetes incertae sedis</taxon>
        <taxon>Botryosphaeriales</taxon>
        <taxon>Phyllostictaceae</taxon>
        <taxon>Phyllosticta</taxon>
    </lineage>
</organism>
<proteinExistence type="predicted"/>
<comment type="caution">
    <text evidence="1">The sequence shown here is derived from an EMBL/GenBank/DDBJ whole genome shotgun (WGS) entry which is preliminary data.</text>
</comment>
<gene>
    <name evidence="1" type="ORF">IWX46DRAFT_613882</name>
</gene>
<reference evidence="1 2" key="1">
    <citation type="submission" date="2024-04" db="EMBL/GenBank/DDBJ databases">
        <title>Phyllosticta paracitricarpa is synonymous to the EU quarantine fungus P. citricarpa based on phylogenomic analyses.</title>
        <authorList>
            <consortium name="Lawrence Berkeley National Laboratory"/>
            <person name="Van Ingen-Buijs V.A."/>
            <person name="Van Westerhoven A.C."/>
            <person name="Haridas S."/>
            <person name="Skiadas P."/>
            <person name="Martin F."/>
            <person name="Groenewald J.Z."/>
            <person name="Crous P.W."/>
            <person name="Seidl M.F."/>
        </authorList>
    </citation>
    <scope>NUCLEOTIDE SEQUENCE [LARGE SCALE GENOMIC DNA]</scope>
    <source>
        <strain evidence="1 2">CBS 122670</strain>
    </source>
</reference>
<evidence type="ECO:0000313" key="2">
    <source>
        <dbReference type="Proteomes" id="UP001365128"/>
    </source>
</evidence>
<accession>A0ABR1LC18</accession>
<sequence length="108" mass="11780">MGMWVSRRIERSAGLLAGGMQFSGATATALDSIAVYYGRQTTEKKNVITITTKTKRTSATSRMLMLLCALHRAEARKVSSTSPTTTTTTPTKIATAILPQTQKIQKMR</sequence>